<reference evidence="3 4" key="1">
    <citation type="submission" date="2018-08" db="EMBL/GenBank/DDBJ databases">
        <title>Sequencing the genomes of 1000 actinobacteria strains.</title>
        <authorList>
            <person name="Klenk H.-P."/>
        </authorList>
    </citation>
    <scope>NUCLEOTIDE SEQUENCE [LARGE SCALE GENOMIC DNA]</scope>
    <source>
        <strain evidence="3 4">DSM 22967</strain>
    </source>
</reference>
<keyword evidence="4" id="KW-1185">Reference proteome</keyword>
<dbReference type="EMBL" id="QTUA01000001">
    <property type="protein sequence ID" value="REF29784.1"/>
    <property type="molecule type" value="Genomic_DNA"/>
</dbReference>
<dbReference type="Proteomes" id="UP000256253">
    <property type="component" value="Unassembled WGS sequence"/>
</dbReference>
<dbReference type="InterPro" id="IPR009937">
    <property type="entry name" value="Phage_holin_3_6"/>
</dbReference>
<feature type="transmembrane region" description="Helical" evidence="2">
    <location>
        <begin position="101"/>
        <end position="126"/>
    </location>
</feature>
<evidence type="ECO:0000256" key="1">
    <source>
        <dbReference type="SAM" id="MobiDB-lite"/>
    </source>
</evidence>
<dbReference type="Pfam" id="PF07332">
    <property type="entry name" value="Phage_holin_3_6"/>
    <property type="match status" value="1"/>
</dbReference>
<feature type="region of interest" description="Disordered" evidence="1">
    <location>
        <begin position="1"/>
        <end position="36"/>
    </location>
</feature>
<name>A0A3D9UUV6_9MICO</name>
<accession>A0A3D9UUV6</accession>
<keyword evidence="2" id="KW-0812">Transmembrane</keyword>
<feature type="transmembrane region" description="Helical" evidence="2">
    <location>
        <begin position="132"/>
        <end position="155"/>
    </location>
</feature>
<keyword evidence="2" id="KW-1133">Transmembrane helix</keyword>
<feature type="compositionally biased region" description="Gly residues" evidence="1">
    <location>
        <begin position="16"/>
        <end position="27"/>
    </location>
</feature>
<dbReference type="AlphaFoldDB" id="A0A3D9UUV6"/>
<evidence type="ECO:0000256" key="2">
    <source>
        <dbReference type="SAM" id="Phobius"/>
    </source>
</evidence>
<evidence type="ECO:0000313" key="3">
    <source>
        <dbReference type="EMBL" id="REF29784.1"/>
    </source>
</evidence>
<proteinExistence type="predicted"/>
<dbReference type="OrthoDB" id="3216929at2"/>
<gene>
    <name evidence="3" type="ORF">DFJ65_0753</name>
</gene>
<sequence>MSVGPDNGTGSHAAGQGAGGYGSGYGNGPADSNRQYENVTDAIPPAEPLRSAHGTHEKGEVSSIGAIIGEITEDMSTLMRQEVALAKAEVQQSASQAGKGAGMLAGAGAAVHYALFFLSIALWWALGDLMDNLGWSAVIVALIWGVIAAILASMGKGQLKNVKGMPRTVDTAKRVPDALQGNEGNNR</sequence>
<organism evidence="3 4">
    <name type="scientific">Calidifontibacter indicus</name>
    <dbReference type="NCBI Taxonomy" id="419650"/>
    <lineage>
        <taxon>Bacteria</taxon>
        <taxon>Bacillati</taxon>
        <taxon>Actinomycetota</taxon>
        <taxon>Actinomycetes</taxon>
        <taxon>Micrococcales</taxon>
        <taxon>Dermacoccaceae</taxon>
        <taxon>Calidifontibacter</taxon>
    </lineage>
</organism>
<keyword evidence="2" id="KW-0472">Membrane</keyword>
<protein>
    <submittedName>
        <fullName evidence="3">Putative superfamily III holin-X</fullName>
    </submittedName>
</protein>
<evidence type="ECO:0000313" key="4">
    <source>
        <dbReference type="Proteomes" id="UP000256253"/>
    </source>
</evidence>
<comment type="caution">
    <text evidence="3">The sequence shown here is derived from an EMBL/GenBank/DDBJ whole genome shotgun (WGS) entry which is preliminary data.</text>
</comment>